<sequence>MTTRITFGDLPQAVRAAVERRTGPITRTETVSSGFNSEIAALVHTSTGDTCFIKGLPADHKRVWTQQREADVNPFLSGIAPALLWQLVDSGWVLLCFESLNGHHADYSPGSCDLPRVANLLSRLADVSCPVEGLKLVEERLKAYVTDPGDVNYFSGASLVHTDLNNENVIVTDSRAYLVDWAWASRGAAWLDAAYWVVWLIAAGGHDPRGAELWAGSIPVWRTAPSPGVDAFSRATAHLWEEIAGSDPDPWTARNLAAARTWAAYRQGLRD</sequence>
<keyword evidence="2" id="KW-1185">Reference proteome</keyword>
<protein>
    <recommendedName>
        <fullName evidence="3">Aminoglycoside phosphotransferase</fullName>
    </recommendedName>
</protein>
<dbReference type="AlphaFoldDB" id="A0A918ZMW1"/>
<reference evidence="1" key="2">
    <citation type="submission" date="2020-09" db="EMBL/GenBank/DDBJ databases">
        <authorList>
            <person name="Sun Q."/>
            <person name="Ohkuma M."/>
        </authorList>
    </citation>
    <scope>NUCLEOTIDE SEQUENCE</scope>
    <source>
        <strain evidence="1">JCM 4784</strain>
    </source>
</reference>
<proteinExistence type="predicted"/>
<dbReference type="EMBL" id="BNBT01000036">
    <property type="protein sequence ID" value="GHE58331.1"/>
    <property type="molecule type" value="Genomic_DNA"/>
</dbReference>
<gene>
    <name evidence="1" type="ORF">GCM10018785_29420</name>
</gene>
<evidence type="ECO:0000313" key="2">
    <source>
        <dbReference type="Proteomes" id="UP000608024"/>
    </source>
</evidence>
<reference evidence="1" key="1">
    <citation type="journal article" date="2014" name="Int. J. Syst. Evol. Microbiol.">
        <title>Complete genome sequence of Corynebacterium casei LMG S-19264T (=DSM 44701T), isolated from a smear-ripened cheese.</title>
        <authorList>
            <consortium name="US DOE Joint Genome Institute (JGI-PGF)"/>
            <person name="Walter F."/>
            <person name="Albersmeier A."/>
            <person name="Kalinowski J."/>
            <person name="Ruckert C."/>
        </authorList>
    </citation>
    <scope>NUCLEOTIDE SEQUENCE</scope>
    <source>
        <strain evidence="1">JCM 4784</strain>
    </source>
</reference>
<dbReference type="Proteomes" id="UP000608024">
    <property type="component" value="Unassembled WGS sequence"/>
</dbReference>
<dbReference type="InterPro" id="IPR011009">
    <property type="entry name" value="Kinase-like_dom_sf"/>
</dbReference>
<evidence type="ECO:0000313" key="1">
    <source>
        <dbReference type="EMBL" id="GHE58331.1"/>
    </source>
</evidence>
<accession>A0A918ZMW1</accession>
<dbReference type="RefSeq" id="WP_190136371.1">
    <property type="nucleotide sequence ID" value="NZ_BNBT01000036.1"/>
</dbReference>
<organism evidence="1 2">
    <name type="scientific">Streptomyces longispororuber</name>
    <dbReference type="NCBI Taxonomy" id="68230"/>
    <lineage>
        <taxon>Bacteria</taxon>
        <taxon>Bacillati</taxon>
        <taxon>Actinomycetota</taxon>
        <taxon>Actinomycetes</taxon>
        <taxon>Kitasatosporales</taxon>
        <taxon>Streptomycetaceae</taxon>
        <taxon>Streptomyces</taxon>
    </lineage>
</organism>
<name>A0A918ZMW1_9ACTN</name>
<evidence type="ECO:0008006" key="3">
    <source>
        <dbReference type="Google" id="ProtNLM"/>
    </source>
</evidence>
<comment type="caution">
    <text evidence="1">The sequence shown here is derived from an EMBL/GenBank/DDBJ whole genome shotgun (WGS) entry which is preliminary data.</text>
</comment>
<dbReference type="SUPFAM" id="SSF56112">
    <property type="entry name" value="Protein kinase-like (PK-like)"/>
    <property type="match status" value="1"/>
</dbReference>
<dbReference type="Gene3D" id="3.90.1200.10">
    <property type="match status" value="1"/>
</dbReference>